<proteinExistence type="predicted"/>
<keyword evidence="1" id="KW-0175">Coiled coil</keyword>
<protein>
    <recommendedName>
        <fullName evidence="5">Transposase</fullName>
    </recommendedName>
</protein>
<accession>A0ABV3AI87</accession>
<dbReference type="RefSeq" id="WP_234339877.1">
    <property type="nucleotide sequence ID" value="NZ_JBEXDP010000020.1"/>
</dbReference>
<gene>
    <name evidence="3" type="ORF">AB0H04_31120</name>
</gene>
<evidence type="ECO:0000256" key="2">
    <source>
        <dbReference type="SAM" id="MobiDB-lite"/>
    </source>
</evidence>
<keyword evidence="4" id="KW-1185">Reference proteome</keyword>
<evidence type="ECO:0008006" key="5">
    <source>
        <dbReference type="Google" id="ProtNLM"/>
    </source>
</evidence>
<sequence length="73" mass="8394">MRTEIRHTPAPERRLRGTVTKLQETVARQRAEIEELRQLVTRLTLASAVLIYDGDQRTDSSADNVVPRRRPPT</sequence>
<organism evidence="3 4">
    <name type="scientific">Streptomyces flaveolus</name>
    <dbReference type="NCBI Taxonomy" id="67297"/>
    <lineage>
        <taxon>Bacteria</taxon>
        <taxon>Bacillati</taxon>
        <taxon>Actinomycetota</taxon>
        <taxon>Actinomycetes</taxon>
        <taxon>Kitasatosporales</taxon>
        <taxon>Streptomycetaceae</taxon>
        <taxon>Streptomyces</taxon>
    </lineage>
</organism>
<feature type="region of interest" description="Disordered" evidence="2">
    <location>
        <begin position="53"/>
        <end position="73"/>
    </location>
</feature>
<reference evidence="3 4" key="1">
    <citation type="submission" date="2024-06" db="EMBL/GenBank/DDBJ databases">
        <title>The Natural Products Discovery Center: Release of the First 8490 Sequenced Strains for Exploring Actinobacteria Biosynthetic Diversity.</title>
        <authorList>
            <person name="Kalkreuter E."/>
            <person name="Kautsar S.A."/>
            <person name="Yang D."/>
            <person name="Bader C.D."/>
            <person name="Teijaro C.N."/>
            <person name="Fluegel L."/>
            <person name="Davis C.M."/>
            <person name="Simpson J.R."/>
            <person name="Lauterbach L."/>
            <person name="Steele A.D."/>
            <person name="Gui C."/>
            <person name="Meng S."/>
            <person name="Li G."/>
            <person name="Viehrig K."/>
            <person name="Ye F."/>
            <person name="Su P."/>
            <person name="Kiefer A.F."/>
            <person name="Nichols A."/>
            <person name="Cepeda A.J."/>
            <person name="Yan W."/>
            <person name="Fan B."/>
            <person name="Jiang Y."/>
            <person name="Adhikari A."/>
            <person name="Zheng C.-J."/>
            <person name="Schuster L."/>
            <person name="Cowan T.M."/>
            <person name="Smanski M.J."/>
            <person name="Chevrette M.G."/>
            <person name="De Carvalho L.P.S."/>
            <person name="Shen B."/>
        </authorList>
    </citation>
    <scope>NUCLEOTIDE SEQUENCE [LARGE SCALE GENOMIC DNA]</scope>
    <source>
        <strain evidence="3 4">NPDC020594</strain>
    </source>
</reference>
<evidence type="ECO:0000256" key="1">
    <source>
        <dbReference type="SAM" id="Coils"/>
    </source>
</evidence>
<name>A0ABV3AI87_9ACTN</name>
<evidence type="ECO:0000313" key="3">
    <source>
        <dbReference type="EMBL" id="MEU5711265.1"/>
    </source>
</evidence>
<comment type="caution">
    <text evidence="3">The sequence shown here is derived from an EMBL/GenBank/DDBJ whole genome shotgun (WGS) entry which is preliminary data.</text>
</comment>
<evidence type="ECO:0000313" key="4">
    <source>
        <dbReference type="Proteomes" id="UP001551011"/>
    </source>
</evidence>
<dbReference type="Proteomes" id="UP001551011">
    <property type="component" value="Unassembled WGS sequence"/>
</dbReference>
<dbReference type="EMBL" id="JBFAEG010000026">
    <property type="protein sequence ID" value="MEU5711265.1"/>
    <property type="molecule type" value="Genomic_DNA"/>
</dbReference>
<feature type="coiled-coil region" evidence="1">
    <location>
        <begin position="19"/>
        <end position="46"/>
    </location>
</feature>